<organism evidence="2 3">
    <name type="scientific">Adiantum capillus-veneris</name>
    <name type="common">Maidenhair fern</name>
    <dbReference type="NCBI Taxonomy" id="13818"/>
    <lineage>
        <taxon>Eukaryota</taxon>
        <taxon>Viridiplantae</taxon>
        <taxon>Streptophyta</taxon>
        <taxon>Embryophyta</taxon>
        <taxon>Tracheophyta</taxon>
        <taxon>Polypodiopsida</taxon>
        <taxon>Polypodiidae</taxon>
        <taxon>Polypodiales</taxon>
        <taxon>Pteridineae</taxon>
        <taxon>Pteridaceae</taxon>
        <taxon>Vittarioideae</taxon>
        <taxon>Adiantum</taxon>
    </lineage>
</organism>
<dbReference type="Gene3D" id="3.40.50.150">
    <property type="entry name" value="Vaccinia Virus protein VP39"/>
    <property type="match status" value="1"/>
</dbReference>
<dbReference type="EMBL" id="JABFUD020000001">
    <property type="protein sequence ID" value="KAI5084733.1"/>
    <property type="molecule type" value="Genomic_DNA"/>
</dbReference>
<dbReference type="OrthoDB" id="2003300at2759"/>
<name>A0A9D4VEE5_ADICA</name>
<dbReference type="InterPro" id="IPR029063">
    <property type="entry name" value="SAM-dependent_MTases_sf"/>
</dbReference>
<evidence type="ECO:0000256" key="1">
    <source>
        <dbReference type="SAM" id="MobiDB-lite"/>
    </source>
</evidence>
<feature type="region of interest" description="Disordered" evidence="1">
    <location>
        <begin position="347"/>
        <end position="390"/>
    </location>
</feature>
<sequence>MSQKLQEQTWKSKEKSLTRKMTVKKKVATRIKDLYADSPEYHSCVRCQFIEVDKAKEGELLLALDTTNAISRAHVTPNISHEVYMFQKFGIANKDSILSKLSEEDRKWAEVEMSIEARYYHGTPPWYNTPCVVIAQLVWKDEFNTFISNETAKIKGKGLPEHETKKKIDAAIRDKLYCLTSSKIPSDRKKLEVEGPQLPSDFEDFYKSSLKSHIIEAFASLLNVVKSSDDQQKMPELDFSARRLLFRWFMYCKEEKILGSIPSVAKEWVDLKDENTMYSPTIQDRGITDWEASMCPWWIDYPIGVIPKQEKELRIRFMTEHGIAGTIDTHVDDASEPANIDITHVVQDKKGKKKVNDPPQKTPQRTPEISKSQGLESARKSDAAPSSSFVAESSLGRPAWERRPVTRSVGFHYTTVVDALLVDIRGVDKFALKRHPVTREAVLDLTICLWHRAGKPVPLYDRDAGAMIDDVHFPAMRSYVLDCEITPLEVQGIPMRGGAERSLTFFRWLLATFTERYDYVLDVFAGCGGLGRASIEEGRHCLCMEIDDVLYEGCLSTIACGPMPHVGHSQPISIDLQET</sequence>
<dbReference type="SUPFAM" id="SSF53335">
    <property type="entry name" value="S-adenosyl-L-methionine-dependent methyltransferases"/>
    <property type="match status" value="1"/>
</dbReference>
<keyword evidence="3" id="KW-1185">Reference proteome</keyword>
<dbReference type="AlphaFoldDB" id="A0A9D4VEE5"/>
<reference evidence="2" key="1">
    <citation type="submission" date="2021-01" db="EMBL/GenBank/DDBJ databases">
        <title>Adiantum capillus-veneris genome.</title>
        <authorList>
            <person name="Fang Y."/>
            <person name="Liao Q."/>
        </authorList>
    </citation>
    <scope>NUCLEOTIDE SEQUENCE</scope>
    <source>
        <strain evidence="2">H3</strain>
        <tissue evidence="2">Leaf</tissue>
    </source>
</reference>
<evidence type="ECO:0000313" key="2">
    <source>
        <dbReference type="EMBL" id="KAI5084733.1"/>
    </source>
</evidence>
<accession>A0A9D4VEE5</accession>
<proteinExistence type="predicted"/>
<protein>
    <submittedName>
        <fullName evidence="2">Uncharacterized protein</fullName>
    </submittedName>
</protein>
<comment type="caution">
    <text evidence="2">The sequence shown here is derived from an EMBL/GenBank/DDBJ whole genome shotgun (WGS) entry which is preliminary data.</text>
</comment>
<gene>
    <name evidence="2" type="ORF">GOP47_0000902</name>
</gene>
<dbReference type="Proteomes" id="UP000886520">
    <property type="component" value="Chromosome 1"/>
</dbReference>
<feature type="compositionally biased region" description="Polar residues" evidence="1">
    <location>
        <begin position="362"/>
        <end position="375"/>
    </location>
</feature>
<evidence type="ECO:0000313" key="3">
    <source>
        <dbReference type="Proteomes" id="UP000886520"/>
    </source>
</evidence>